<dbReference type="FunCoup" id="A0A1B1AK13">
    <property type="interactions" value="284"/>
</dbReference>
<comment type="subcellular location">
    <subcellularLocation>
        <location evidence="6">Cell inner membrane</location>
        <topology evidence="6">Multi-pass membrane protein</topology>
    </subcellularLocation>
    <subcellularLocation>
        <location evidence="1 5">Cell membrane</location>
        <topology evidence="1 5">Multi-pass membrane protein</topology>
    </subcellularLocation>
</comment>
<dbReference type="PANTHER" id="PTHR42727">
    <property type="entry name" value="PHOSPHATE TRANSPORT SYSTEM PERMEASE PROTEIN"/>
    <property type="match status" value="1"/>
</dbReference>
<reference evidence="8 9" key="1">
    <citation type="submission" date="2015-11" db="EMBL/GenBank/DDBJ databases">
        <title>Whole-Genome Sequence of Candidatus Oderbacter manganicum from the National Park Lower Oder Valley, Germany.</title>
        <authorList>
            <person name="Braun B."/>
            <person name="Liere K."/>
            <person name="Szewzyk U."/>
        </authorList>
    </citation>
    <scope>NUCLEOTIDE SEQUENCE [LARGE SCALE GENOMIC DNA]</scope>
    <source>
        <strain evidence="8 9">OTSz_A_272</strain>
    </source>
</reference>
<feature type="transmembrane region" description="Helical" evidence="5">
    <location>
        <begin position="156"/>
        <end position="179"/>
    </location>
</feature>
<keyword evidence="5" id="KW-0813">Transport</keyword>
<dbReference type="OrthoDB" id="9785113at2"/>
<keyword evidence="6" id="KW-0592">Phosphate transport</keyword>
<feature type="domain" description="ABC transmembrane type-1" evidence="7">
    <location>
        <begin position="76"/>
        <end position="292"/>
    </location>
</feature>
<dbReference type="NCBIfam" id="TIGR02138">
    <property type="entry name" value="phosphate_pstC"/>
    <property type="match status" value="1"/>
</dbReference>
<dbReference type="GO" id="GO:0006817">
    <property type="term" value="P:phosphate ion transport"/>
    <property type="evidence" value="ECO:0007669"/>
    <property type="project" value="UniProtKB-KW"/>
</dbReference>
<dbReference type="EMBL" id="CP013244">
    <property type="protein sequence ID" value="ANP46885.1"/>
    <property type="molecule type" value="Genomic_DNA"/>
</dbReference>
<keyword evidence="9" id="KW-1185">Reference proteome</keyword>
<keyword evidence="2 5" id="KW-0812">Transmembrane</keyword>
<gene>
    <name evidence="8" type="ORF">ATE48_13645</name>
</gene>
<dbReference type="Gene3D" id="1.10.3720.10">
    <property type="entry name" value="MetI-like"/>
    <property type="match status" value="1"/>
</dbReference>
<evidence type="ECO:0000256" key="6">
    <source>
        <dbReference type="RuleBase" id="RU363054"/>
    </source>
</evidence>
<dbReference type="GO" id="GO:0005886">
    <property type="term" value="C:plasma membrane"/>
    <property type="evidence" value="ECO:0007669"/>
    <property type="project" value="UniProtKB-SubCell"/>
</dbReference>
<dbReference type="InterPro" id="IPR000515">
    <property type="entry name" value="MetI-like"/>
</dbReference>
<keyword evidence="6" id="KW-0997">Cell inner membrane</keyword>
<feature type="transmembrane region" description="Helical" evidence="5">
    <location>
        <begin position="117"/>
        <end position="136"/>
    </location>
</feature>
<feature type="transmembrane region" description="Helical" evidence="5">
    <location>
        <begin position="84"/>
        <end position="105"/>
    </location>
</feature>
<feature type="transmembrane region" description="Helical" evidence="5">
    <location>
        <begin position="200"/>
        <end position="222"/>
    </location>
</feature>
<dbReference type="KEGG" id="cbot:ATE48_13645"/>
<evidence type="ECO:0000313" key="8">
    <source>
        <dbReference type="EMBL" id="ANP46885.1"/>
    </source>
</evidence>
<comment type="similarity">
    <text evidence="6">Belongs to the binding-protein-dependent transport system permease family. CysTW subfamily.</text>
</comment>
<dbReference type="PROSITE" id="PS50928">
    <property type="entry name" value="ABC_TM1"/>
    <property type="match status" value="1"/>
</dbReference>
<dbReference type="Proteomes" id="UP000092498">
    <property type="component" value="Chromosome"/>
</dbReference>
<dbReference type="STRING" id="1759059.ATE48_13645"/>
<organism evidence="8 9">
    <name type="scientific">Candidatus Viadribacter manganicus</name>
    <dbReference type="NCBI Taxonomy" id="1759059"/>
    <lineage>
        <taxon>Bacteria</taxon>
        <taxon>Pseudomonadati</taxon>
        <taxon>Pseudomonadota</taxon>
        <taxon>Alphaproteobacteria</taxon>
        <taxon>Hyphomonadales</taxon>
        <taxon>Hyphomonadaceae</taxon>
        <taxon>Candidatus Viadribacter</taxon>
    </lineage>
</organism>
<dbReference type="InterPro" id="IPR011864">
    <property type="entry name" value="Phosphate_PstC"/>
</dbReference>
<evidence type="ECO:0000256" key="5">
    <source>
        <dbReference type="RuleBase" id="RU363032"/>
    </source>
</evidence>
<dbReference type="InterPro" id="IPR035906">
    <property type="entry name" value="MetI-like_sf"/>
</dbReference>
<keyword evidence="4 5" id="KW-0472">Membrane</keyword>
<proteinExistence type="inferred from homology"/>
<evidence type="ECO:0000256" key="1">
    <source>
        <dbReference type="ARBA" id="ARBA00004651"/>
    </source>
</evidence>
<feature type="transmembrane region" description="Helical" evidence="5">
    <location>
        <begin position="274"/>
        <end position="295"/>
    </location>
</feature>
<accession>A0A1B1AK13</accession>
<keyword evidence="3 5" id="KW-1133">Transmembrane helix</keyword>
<dbReference type="CDD" id="cd06261">
    <property type="entry name" value="TM_PBP2"/>
    <property type="match status" value="1"/>
</dbReference>
<comment type="function">
    <text evidence="6">Part of the binding-protein-dependent transport system for phosphate; probably responsible for the translocation of the substrate across the membrane.</text>
</comment>
<evidence type="ECO:0000259" key="7">
    <source>
        <dbReference type="PROSITE" id="PS50928"/>
    </source>
</evidence>
<dbReference type="GO" id="GO:0005315">
    <property type="term" value="F:phosphate transmembrane transporter activity"/>
    <property type="evidence" value="ECO:0007669"/>
    <property type="project" value="InterPro"/>
</dbReference>
<evidence type="ECO:0000313" key="9">
    <source>
        <dbReference type="Proteomes" id="UP000092498"/>
    </source>
</evidence>
<dbReference type="PANTHER" id="PTHR42727:SF1">
    <property type="entry name" value="PHOSPHATE TRANSPORT SYSTEM PERMEASE"/>
    <property type="match status" value="1"/>
</dbReference>
<dbReference type="InParanoid" id="A0A1B1AK13"/>
<evidence type="ECO:0000256" key="2">
    <source>
        <dbReference type="ARBA" id="ARBA00022692"/>
    </source>
</evidence>
<dbReference type="AlphaFoldDB" id="A0A1B1AK13"/>
<feature type="transmembrane region" description="Helical" evidence="5">
    <location>
        <begin position="20"/>
        <end position="40"/>
    </location>
</feature>
<name>A0A1B1AK13_9PROT</name>
<dbReference type="SUPFAM" id="SSF161098">
    <property type="entry name" value="MetI-like"/>
    <property type="match status" value="1"/>
</dbReference>
<evidence type="ECO:0000256" key="3">
    <source>
        <dbReference type="ARBA" id="ARBA00022989"/>
    </source>
</evidence>
<protein>
    <recommendedName>
        <fullName evidence="6">Phosphate transport system permease protein</fullName>
    </recommendedName>
</protein>
<evidence type="ECO:0000256" key="4">
    <source>
        <dbReference type="ARBA" id="ARBA00023136"/>
    </source>
</evidence>
<dbReference type="RefSeq" id="WP_066772400.1">
    <property type="nucleotide sequence ID" value="NZ_CP013244.1"/>
</dbReference>
<sequence length="303" mass="32425">MERDFTKKKTRWLEGAVEGLLFAAAAAAIAIVLGIVYVVVSESSKFFGQVSVIEFLTSTTWTPLFDNPQYGIAPLLTGTFMSTLVALSVAVPLGLLVAIYLSEFAGSRTRETIKPTLELLAAVPTVVYGYFALLFVTPLLQGLLRPLGIELPSFNLLSAGIVMGLMIIPYIASLSEDAMRAVPRSMREGSYAMGATRLETAFRVVVPAAVSGVVGAVILGMSRAIGETMIVMVAGGTQPQMVTTPTQGGATVTAFIAQVALGDLPFGTLEYNSIFAAGLALLVLTLMFNFVAFWLQRRYREAY</sequence>
<keyword evidence="6" id="KW-1003">Cell membrane</keyword>
<dbReference type="Pfam" id="PF00528">
    <property type="entry name" value="BPD_transp_1"/>
    <property type="match status" value="1"/>
</dbReference>